<dbReference type="InterPro" id="IPR035093">
    <property type="entry name" value="RelE/ParE_toxin_dom_sf"/>
</dbReference>
<dbReference type="PANTHER" id="PTHR38039">
    <property type="entry name" value="TOXIN YOEB"/>
    <property type="match status" value="1"/>
</dbReference>
<organism evidence="7 8">
    <name type="scientific">Haliscomenobacter hydrossis (strain ATCC 27775 / DSM 1100 / LMG 10767 / O)</name>
    <dbReference type="NCBI Taxonomy" id="760192"/>
    <lineage>
        <taxon>Bacteria</taxon>
        <taxon>Pseudomonadati</taxon>
        <taxon>Bacteroidota</taxon>
        <taxon>Saprospiria</taxon>
        <taxon>Saprospirales</taxon>
        <taxon>Haliscomenobacteraceae</taxon>
        <taxon>Haliscomenobacter</taxon>
    </lineage>
</organism>
<dbReference type="EMBL" id="CP002691">
    <property type="protein sequence ID" value="AEE53765.1"/>
    <property type="molecule type" value="Genomic_DNA"/>
</dbReference>
<dbReference type="PANTHER" id="PTHR38039:SF1">
    <property type="entry name" value="TOXIN YOEB"/>
    <property type="match status" value="1"/>
</dbReference>
<evidence type="ECO:0000256" key="2">
    <source>
        <dbReference type="ARBA" id="ARBA00022649"/>
    </source>
</evidence>
<dbReference type="GO" id="GO:0006401">
    <property type="term" value="P:RNA catabolic process"/>
    <property type="evidence" value="ECO:0007669"/>
    <property type="project" value="InterPro"/>
</dbReference>
<dbReference type="OrthoDB" id="9801102at2"/>
<keyword evidence="8" id="KW-1185">Reference proteome</keyword>
<evidence type="ECO:0000256" key="4">
    <source>
        <dbReference type="ARBA" id="ARBA00022759"/>
    </source>
</evidence>
<evidence type="ECO:0000256" key="6">
    <source>
        <dbReference type="ARBA" id="ARBA00030388"/>
    </source>
</evidence>
<dbReference type="Proteomes" id="UP000008461">
    <property type="component" value="Chromosome"/>
</dbReference>
<gene>
    <name evidence="7" type="ordered locus">Halhy_5942</name>
</gene>
<dbReference type="eggNOG" id="COG4115">
    <property type="taxonomic scope" value="Bacteria"/>
</dbReference>
<proteinExistence type="inferred from homology"/>
<dbReference type="Pfam" id="PF06769">
    <property type="entry name" value="YoeB_toxin"/>
    <property type="match status" value="1"/>
</dbReference>
<protein>
    <recommendedName>
        <fullName evidence="6">Putative mRNA interferase YoeB</fullName>
    </recommendedName>
</protein>
<dbReference type="InterPro" id="IPR009614">
    <property type="entry name" value="YoeB_toxin"/>
</dbReference>
<sequence length="89" mass="10389">MMLNDVTFTRESQNDFAKLRKEDIKLCGKLMELIMDALKTPYHGLGKPEALKGDGEYWSRKISDKHRMVYCVKDDTIEIVRCYGHYGDK</sequence>
<dbReference type="GO" id="GO:0004519">
    <property type="term" value="F:endonuclease activity"/>
    <property type="evidence" value="ECO:0007669"/>
    <property type="project" value="UniProtKB-KW"/>
</dbReference>
<comment type="similarity">
    <text evidence="1">Belongs to the YoeB family.</text>
</comment>
<evidence type="ECO:0000256" key="3">
    <source>
        <dbReference type="ARBA" id="ARBA00022722"/>
    </source>
</evidence>
<dbReference type="AlphaFoldDB" id="F4L092"/>
<dbReference type="STRING" id="760192.Halhy_5942"/>
<name>F4L092_HALH1</name>
<evidence type="ECO:0000256" key="1">
    <source>
        <dbReference type="ARBA" id="ARBA00008172"/>
    </source>
</evidence>
<keyword evidence="4" id="KW-0255">Endonuclease</keyword>
<evidence type="ECO:0000313" key="7">
    <source>
        <dbReference type="EMBL" id="AEE53765.1"/>
    </source>
</evidence>
<evidence type="ECO:0000256" key="5">
    <source>
        <dbReference type="ARBA" id="ARBA00022801"/>
    </source>
</evidence>
<dbReference type="RefSeq" id="WP_013768293.1">
    <property type="nucleotide sequence ID" value="NC_015510.1"/>
</dbReference>
<dbReference type="SUPFAM" id="SSF143011">
    <property type="entry name" value="RelE-like"/>
    <property type="match status" value="1"/>
</dbReference>
<keyword evidence="5" id="KW-0378">Hydrolase</keyword>
<dbReference type="Gene3D" id="3.30.2310.20">
    <property type="entry name" value="RelE-like"/>
    <property type="match status" value="1"/>
</dbReference>
<evidence type="ECO:0000313" key="8">
    <source>
        <dbReference type="Proteomes" id="UP000008461"/>
    </source>
</evidence>
<dbReference type="GO" id="GO:0016787">
    <property type="term" value="F:hydrolase activity"/>
    <property type="evidence" value="ECO:0007669"/>
    <property type="project" value="UniProtKB-KW"/>
</dbReference>
<dbReference type="HOGENOM" id="CLU_169492_2_2_10"/>
<accession>F4L092</accession>
<keyword evidence="3" id="KW-0540">Nuclease</keyword>
<reference evidence="7 8" key="1">
    <citation type="journal article" date="2011" name="Stand. Genomic Sci.">
        <title>Complete genome sequence of Haliscomenobacter hydrossis type strain (O).</title>
        <authorList>
            <consortium name="US DOE Joint Genome Institute (JGI-PGF)"/>
            <person name="Daligault H."/>
            <person name="Lapidus A."/>
            <person name="Zeytun A."/>
            <person name="Nolan M."/>
            <person name="Lucas S."/>
            <person name="Del Rio T.G."/>
            <person name="Tice H."/>
            <person name="Cheng J.F."/>
            <person name="Tapia R."/>
            <person name="Han C."/>
            <person name="Goodwin L."/>
            <person name="Pitluck S."/>
            <person name="Liolios K."/>
            <person name="Pagani I."/>
            <person name="Ivanova N."/>
            <person name="Huntemann M."/>
            <person name="Mavromatis K."/>
            <person name="Mikhailova N."/>
            <person name="Pati A."/>
            <person name="Chen A."/>
            <person name="Palaniappan K."/>
            <person name="Land M."/>
            <person name="Hauser L."/>
            <person name="Brambilla E.M."/>
            <person name="Rohde M."/>
            <person name="Verbarg S."/>
            <person name="Goker M."/>
            <person name="Bristow J."/>
            <person name="Eisen J.A."/>
            <person name="Markowitz V."/>
            <person name="Hugenholtz P."/>
            <person name="Kyrpides N.C."/>
            <person name="Klenk H.P."/>
            <person name="Woyke T."/>
        </authorList>
    </citation>
    <scope>NUCLEOTIDE SEQUENCE [LARGE SCALE GENOMIC DNA]</scope>
    <source>
        <strain evidence="8">ATCC 27775 / DSM 1100 / LMG 10767 / O</strain>
    </source>
</reference>
<keyword evidence="2" id="KW-1277">Toxin-antitoxin system</keyword>
<reference key="2">
    <citation type="submission" date="2011-04" db="EMBL/GenBank/DDBJ databases">
        <title>Complete sequence of chromosome of Haliscomenobacter hydrossis DSM 1100.</title>
        <authorList>
            <consortium name="US DOE Joint Genome Institute (JGI-PGF)"/>
            <person name="Lucas S."/>
            <person name="Han J."/>
            <person name="Lapidus A."/>
            <person name="Bruce D."/>
            <person name="Goodwin L."/>
            <person name="Pitluck S."/>
            <person name="Peters L."/>
            <person name="Kyrpides N."/>
            <person name="Mavromatis K."/>
            <person name="Ivanova N."/>
            <person name="Ovchinnikova G."/>
            <person name="Pagani I."/>
            <person name="Daligault H."/>
            <person name="Detter J.C."/>
            <person name="Han C."/>
            <person name="Land M."/>
            <person name="Hauser L."/>
            <person name="Markowitz V."/>
            <person name="Cheng J.-F."/>
            <person name="Hugenholtz P."/>
            <person name="Woyke T."/>
            <person name="Wu D."/>
            <person name="Verbarg S."/>
            <person name="Frueling A."/>
            <person name="Brambilla E."/>
            <person name="Klenk H.-P."/>
            <person name="Eisen J.A."/>
        </authorList>
    </citation>
    <scope>NUCLEOTIDE SEQUENCE</scope>
    <source>
        <strain>DSM 1100</strain>
    </source>
</reference>
<dbReference type="KEGG" id="hhy:Halhy_5942"/>
<dbReference type="NCBIfam" id="TIGR02116">
    <property type="entry name" value="toxin_Txe_YoeB"/>
    <property type="match status" value="1"/>
</dbReference>